<proteinExistence type="predicted"/>
<name>A0A1F5S2G0_9BACT</name>
<dbReference type="Pfam" id="PF04402">
    <property type="entry name" value="SIMPL"/>
    <property type="match status" value="1"/>
</dbReference>
<sequence length="258" mass="27902">MGNFWPQWRENKLFTVIVTLAMLGVLGVLGTIIAKDLKGYQYIGRPTAERDVINISGEGKVTGIPDIATIQVGLITEKGDVKTAQKENTDKLNRLITTLKNLGVEDKDIQTSYYNIYPQYDWTDGKQQLRGYQVSQGVAIKIRNLSKIGDMLAAAGEGGANQVSGLTFNIDDPEKLKQEARLKALANAKEKAEALAEAAGVKLGKVVSFSEYSDSPADYRTMMDSYGAGGGEMKVASPVIESGSIDIVVTATVGYEIK</sequence>
<evidence type="ECO:0000313" key="3">
    <source>
        <dbReference type="Proteomes" id="UP000177407"/>
    </source>
</evidence>
<evidence type="ECO:0000313" key="2">
    <source>
        <dbReference type="EMBL" id="OGF20752.1"/>
    </source>
</evidence>
<feature type="transmembrane region" description="Helical" evidence="1">
    <location>
        <begin position="13"/>
        <end position="34"/>
    </location>
</feature>
<keyword evidence="1" id="KW-0812">Transmembrane</keyword>
<evidence type="ECO:0000256" key="1">
    <source>
        <dbReference type="SAM" id="Phobius"/>
    </source>
</evidence>
<dbReference type="AlphaFoldDB" id="A0A1F5S2G0"/>
<dbReference type="Gene3D" id="3.30.70.2970">
    <property type="entry name" value="Protein of unknown function (DUF541), domain 2"/>
    <property type="match status" value="1"/>
</dbReference>
<dbReference type="PANTHER" id="PTHR34387">
    <property type="entry name" value="SLR1258 PROTEIN"/>
    <property type="match status" value="1"/>
</dbReference>
<dbReference type="InterPro" id="IPR052022">
    <property type="entry name" value="26kDa_periplasmic_antigen"/>
</dbReference>
<keyword evidence="1" id="KW-0472">Membrane</keyword>
<dbReference type="EMBL" id="MFGA01000020">
    <property type="protein sequence ID" value="OGF20752.1"/>
    <property type="molecule type" value="Genomic_DNA"/>
</dbReference>
<comment type="caution">
    <text evidence="2">The sequence shown here is derived from an EMBL/GenBank/DDBJ whole genome shotgun (WGS) entry which is preliminary data.</text>
</comment>
<accession>A0A1F5S2G0</accession>
<keyword evidence="1" id="KW-1133">Transmembrane helix</keyword>
<protein>
    <recommendedName>
        <fullName evidence="4">SIMPL domain-containing protein</fullName>
    </recommendedName>
</protein>
<dbReference type="InterPro" id="IPR007497">
    <property type="entry name" value="SIMPL/DUF541"/>
</dbReference>
<dbReference type="GO" id="GO:0006974">
    <property type="term" value="P:DNA damage response"/>
    <property type="evidence" value="ECO:0007669"/>
    <property type="project" value="TreeGrafter"/>
</dbReference>
<gene>
    <name evidence="2" type="ORF">A2257_03195</name>
</gene>
<reference evidence="2 3" key="1">
    <citation type="journal article" date="2016" name="Nat. Commun.">
        <title>Thousands of microbial genomes shed light on interconnected biogeochemical processes in an aquifer system.</title>
        <authorList>
            <person name="Anantharaman K."/>
            <person name="Brown C.T."/>
            <person name="Hug L.A."/>
            <person name="Sharon I."/>
            <person name="Castelle C.J."/>
            <person name="Probst A.J."/>
            <person name="Thomas B.C."/>
            <person name="Singh A."/>
            <person name="Wilkins M.J."/>
            <person name="Karaoz U."/>
            <person name="Brodie E.L."/>
            <person name="Williams K.H."/>
            <person name="Hubbard S.S."/>
            <person name="Banfield J.F."/>
        </authorList>
    </citation>
    <scope>NUCLEOTIDE SEQUENCE [LARGE SCALE GENOMIC DNA]</scope>
</reference>
<dbReference type="PANTHER" id="PTHR34387:SF1">
    <property type="entry name" value="PERIPLASMIC IMMUNOGENIC PROTEIN"/>
    <property type="match status" value="1"/>
</dbReference>
<dbReference type="Gene3D" id="3.30.110.170">
    <property type="entry name" value="Protein of unknown function (DUF541), domain 1"/>
    <property type="match status" value="1"/>
</dbReference>
<evidence type="ECO:0008006" key="4">
    <source>
        <dbReference type="Google" id="ProtNLM"/>
    </source>
</evidence>
<organism evidence="2 3">
    <name type="scientific">Candidatus Falkowbacteria bacterium RIFOXYA2_FULL_38_12</name>
    <dbReference type="NCBI Taxonomy" id="1797993"/>
    <lineage>
        <taxon>Bacteria</taxon>
        <taxon>Candidatus Falkowiibacteriota</taxon>
    </lineage>
</organism>
<dbReference type="Proteomes" id="UP000177407">
    <property type="component" value="Unassembled WGS sequence"/>
</dbReference>